<dbReference type="CDD" id="cd00609">
    <property type="entry name" value="AAT_like"/>
    <property type="match status" value="1"/>
</dbReference>
<evidence type="ECO:0000256" key="3">
    <source>
        <dbReference type="SAM" id="MobiDB-lite"/>
    </source>
</evidence>
<feature type="compositionally biased region" description="Basic and acidic residues" evidence="3">
    <location>
        <begin position="459"/>
        <end position="468"/>
    </location>
</feature>
<dbReference type="InterPro" id="IPR015421">
    <property type="entry name" value="PyrdxlP-dep_Trfase_major"/>
</dbReference>
<dbReference type="InterPro" id="IPR004839">
    <property type="entry name" value="Aminotransferase_I/II_large"/>
</dbReference>
<dbReference type="PANTHER" id="PTHR43795:SF39">
    <property type="entry name" value="AMINOTRANSFERASE CLASS I_CLASSII DOMAIN-CONTAINING PROTEIN"/>
    <property type="match status" value="1"/>
</dbReference>
<dbReference type="OrthoDB" id="7042322at2759"/>
<reference evidence="6 7" key="1">
    <citation type="submission" date="2018-03" db="EMBL/GenBank/DDBJ databases">
        <authorList>
            <person name="Guldener U."/>
        </authorList>
    </citation>
    <scope>NUCLEOTIDE SEQUENCE [LARGE SCALE GENOMIC DNA]</scope>
    <source>
        <strain evidence="6 7">DAOM196992</strain>
    </source>
</reference>
<organism evidence="6 7">
    <name type="scientific">Pseudozyma flocculosa</name>
    <dbReference type="NCBI Taxonomy" id="84751"/>
    <lineage>
        <taxon>Eukaryota</taxon>
        <taxon>Fungi</taxon>
        <taxon>Dikarya</taxon>
        <taxon>Basidiomycota</taxon>
        <taxon>Ustilaginomycotina</taxon>
        <taxon>Ustilaginomycetes</taxon>
        <taxon>Ustilaginales</taxon>
        <taxon>Ustilaginaceae</taxon>
        <taxon>Pseudozyma</taxon>
    </lineage>
</organism>
<evidence type="ECO:0000313" key="7">
    <source>
        <dbReference type="Proteomes" id="UP000323386"/>
    </source>
</evidence>
<dbReference type="GO" id="GO:0008483">
    <property type="term" value="F:transaminase activity"/>
    <property type="evidence" value="ECO:0007669"/>
    <property type="project" value="TreeGrafter"/>
</dbReference>
<evidence type="ECO:0000256" key="2">
    <source>
        <dbReference type="ARBA" id="ARBA00022898"/>
    </source>
</evidence>
<feature type="region of interest" description="Disordered" evidence="3">
    <location>
        <begin position="569"/>
        <end position="594"/>
    </location>
</feature>
<evidence type="ECO:0000259" key="5">
    <source>
        <dbReference type="Pfam" id="PF00155"/>
    </source>
</evidence>
<feature type="region of interest" description="Disordered" evidence="3">
    <location>
        <begin position="1"/>
        <end position="50"/>
    </location>
</feature>
<evidence type="ECO:0000313" key="6">
    <source>
        <dbReference type="EMBL" id="SPO39103.1"/>
    </source>
</evidence>
<dbReference type="GO" id="GO:0006520">
    <property type="term" value="P:amino acid metabolic process"/>
    <property type="evidence" value="ECO:0007669"/>
    <property type="project" value="TreeGrafter"/>
</dbReference>
<dbReference type="GO" id="GO:0030170">
    <property type="term" value="F:pyridoxal phosphate binding"/>
    <property type="evidence" value="ECO:0007669"/>
    <property type="project" value="InterPro"/>
</dbReference>
<proteinExistence type="inferred from homology"/>
<evidence type="ECO:0000256" key="4">
    <source>
        <dbReference type="SAM" id="Phobius"/>
    </source>
</evidence>
<feature type="transmembrane region" description="Helical" evidence="4">
    <location>
        <begin position="632"/>
        <end position="652"/>
    </location>
</feature>
<dbReference type="SUPFAM" id="SSF53383">
    <property type="entry name" value="PLP-dependent transferases"/>
    <property type="match status" value="1"/>
</dbReference>
<dbReference type="InterPro" id="IPR004838">
    <property type="entry name" value="NHTrfase_class1_PyrdxlP-BS"/>
</dbReference>
<dbReference type="InterPro" id="IPR015424">
    <property type="entry name" value="PyrdxlP-dep_Trfase"/>
</dbReference>
<accession>A0A5C3F3M2</accession>
<dbReference type="InterPro" id="IPR015422">
    <property type="entry name" value="PyrdxlP-dep_Trfase_small"/>
</dbReference>
<dbReference type="AlphaFoldDB" id="A0A5C3F3M2"/>
<dbReference type="InterPro" id="IPR050478">
    <property type="entry name" value="Ethylene_sulfur-biosynth"/>
</dbReference>
<keyword evidence="4" id="KW-0812">Transmembrane</keyword>
<keyword evidence="4" id="KW-0472">Membrane</keyword>
<evidence type="ECO:0000256" key="1">
    <source>
        <dbReference type="ARBA" id="ARBA00007441"/>
    </source>
</evidence>
<feature type="compositionally biased region" description="Low complexity" evidence="3">
    <location>
        <begin position="578"/>
        <end position="591"/>
    </location>
</feature>
<keyword evidence="2" id="KW-0663">Pyridoxal phosphate</keyword>
<protein>
    <submittedName>
        <fullName evidence="6">Related to 1-aminocyclopropane-1-carboxylate synthase 1</fullName>
    </submittedName>
</protein>
<feature type="region of interest" description="Disordered" evidence="3">
    <location>
        <begin position="442"/>
        <end position="468"/>
    </location>
</feature>
<dbReference type="EMBL" id="OOIP01000013">
    <property type="protein sequence ID" value="SPO39103.1"/>
    <property type="molecule type" value="Genomic_DNA"/>
</dbReference>
<keyword evidence="4" id="KW-1133">Transmembrane helix</keyword>
<sequence>MTTDPASVSLARDTLTGGLRDLDIADGPSESPQSSSNSNSNSTLSGRGRQNASFINEKVEAIFELMRDLFDPETNPNGIVNLGVADNALCRNELLQYFNHKRLHLSPGELTYADRMTASSRLFKAIAGLFNTKTPDYPESNRSPLPLLGVEPEHIAIGSGATGILDQLFWALCDHGDGVLLSTPYYNAFDNDLTSRAGAVIVPVAVPVPKPRHGDGKSESESESGSVLDTSEMVAADTVRLYEDALLDAQSRGTRVKVLLFCNPHNPSGAIAPRQTVVGLARLAAKHKLHFVCDEIYARSCFATPHTPHPPTFHSVLSIDVRAEAGLDPAYVHVVTSASKDFGINGFRLGLLVSQHNRELHRAMTALGLLAQSAAPAAALWRTWLEDHDFLAWYLEENRRRMAKAYAYVTDWLEHYGIPYADANSGHFFLADFTRFLGGGGGGGGGGGDSAGQPAADQASEREQRDREGELVGRMLKQRVFVAPGSQYHHPSPGWFRVTFTQDPRALRAGLQRLARVFGLDDGFEDGRELLDLEHGGKPSPLDADAHKVKDKGVSPAASRHPIVARDAWGNDKDGMMPLPAANSPSSSDAPLHVPRSLTSATSAAPGDLCVTLLGVAAFFAPFFLIDSSMPLAAGTGTFGLVATWACGLLVLKRRNRAKAHASQLSSVRSDLAEA</sequence>
<comment type="similarity">
    <text evidence="1">Belongs to the class-I pyridoxal-phosphate-dependent aminotransferase family.</text>
</comment>
<dbReference type="Pfam" id="PF00155">
    <property type="entry name" value="Aminotran_1_2"/>
    <property type="match status" value="1"/>
</dbReference>
<feature type="compositionally biased region" description="Low complexity" evidence="3">
    <location>
        <begin position="29"/>
        <end position="45"/>
    </location>
</feature>
<name>A0A5C3F3M2_9BASI</name>
<keyword evidence="7" id="KW-1185">Reference proteome</keyword>
<dbReference type="PROSITE" id="PS00105">
    <property type="entry name" value="AA_TRANSFER_CLASS_1"/>
    <property type="match status" value="1"/>
</dbReference>
<dbReference type="Proteomes" id="UP000323386">
    <property type="component" value="Unassembled WGS sequence"/>
</dbReference>
<feature type="domain" description="Aminotransferase class I/classII large" evidence="5">
    <location>
        <begin position="131"/>
        <end position="514"/>
    </location>
</feature>
<dbReference type="Gene3D" id="3.40.640.10">
    <property type="entry name" value="Type I PLP-dependent aspartate aminotransferase-like (Major domain)"/>
    <property type="match status" value="1"/>
</dbReference>
<dbReference type="Gene3D" id="3.90.1150.10">
    <property type="entry name" value="Aspartate Aminotransferase, domain 1"/>
    <property type="match status" value="1"/>
</dbReference>
<gene>
    <name evidence="6" type="ORF">PSFLO_04582</name>
</gene>
<dbReference type="PANTHER" id="PTHR43795">
    <property type="entry name" value="BIFUNCTIONAL ASPARTATE AMINOTRANSFERASE AND GLUTAMATE/ASPARTATE-PREPHENATE AMINOTRANSFERASE-RELATED"/>
    <property type="match status" value="1"/>
</dbReference>